<evidence type="ECO:0008006" key="8">
    <source>
        <dbReference type="Google" id="ProtNLM"/>
    </source>
</evidence>
<dbReference type="Gene3D" id="3.20.20.370">
    <property type="entry name" value="Glycoside hydrolase/deacetylase"/>
    <property type="match status" value="1"/>
</dbReference>
<dbReference type="InterPro" id="IPR011330">
    <property type="entry name" value="Glyco_hydro/deAcase_b/a-brl"/>
</dbReference>
<dbReference type="GO" id="GO:0046872">
    <property type="term" value="F:metal ion binding"/>
    <property type="evidence" value="ECO:0007669"/>
    <property type="project" value="UniProtKB-KW"/>
</dbReference>
<keyword evidence="3" id="KW-0378">Hydrolase</keyword>
<keyword evidence="2" id="KW-0479">Metal-binding</keyword>
<evidence type="ECO:0000256" key="2">
    <source>
        <dbReference type="ARBA" id="ARBA00022723"/>
    </source>
</evidence>
<keyword evidence="5" id="KW-0119">Carbohydrate metabolism</keyword>
<comment type="cofactor">
    <cofactor evidence="1">
        <name>Mg(2+)</name>
        <dbReference type="ChEBI" id="CHEBI:18420"/>
    </cofactor>
</comment>
<accession>A0A2N9LLP2</accession>
<dbReference type="PANTHER" id="PTHR31609:SF1">
    <property type="entry name" value="CARBOHYDRATE DEACETYLASE"/>
    <property type="match status" value="1"/>
</dbReference>
<dbReference type="OrthoDB" id="9774177at2"/>
<evidence type="ECO:0000256" key="3">
    <source>
        <dbReference type="ARBA" id="ARBA00022801"/>
    </source>
</evidence>
<reference evidence="7" key="1">
    <citation type="submission" date="2018-02" db="EMBL/GenBank/DDBJ databases">
        <authorList>
            <person name="Hausmann B."/>
        </authorList>
    </citation>
    <scope>NUCLEOTIDE SEQUENCE [LARGE SCALE GENOMIC DNA]</scope>
    <source>
        <strain evidence="7">Peat soil MAG SbA5</strain>
    </source>
</reference>
<protein>
    <recommendedName>
        <fullName evidence="8">YdjC family protein</fullName>
    </recommendedName>
</protein>
<evidence type="ECO:0000313" key="7">
    <source>
        <dbReference type="Proteomes" id="UP000239735"/>
    </source>
</evidence>
<evidence type="ECO:0000256" key="4">
    <source>
        <dbReference type="ARBA" id="ARBA00022842"/>
    </source>
</evidence>
<dbReference type="EMBL" id="OKRB01000102">
    <property type="protein sequence ID" value="SPE24188.1"/>
    <property type="molecule type" value="Genomic_DNA"/>
</dbReference>
<dbReference type="InterPro" id="IPR006879">
    <property type="entry name" value="YdjC-like"/>
</dbReference>
<dbReference type="GO" id="GO:0019213">
    <property type="term" value="F:deacetylase activity"/>
    <property type="evidence" value="ECO:0007669"/>
    <property type="project" value="TreeGrafter"/>
</dbReference>
<proteinExistence type="predicted"/>
<evidence type="ECO:0000256" key="1">
    <source>
        <dbReference type="ARBA" id="ARBA00001946"/>
    </source>
</evidence>
<dbReference type="AlphaFoldDB" id="A0A2N9LLP2"/>
<dbReference type="GO" id="GO:0005975">
    <property type="term" value="P:carbohydrate metabolic process"/>
    <property type="evidence" value="ECO:0007669"/>
    <property type="project" value="InterPro"/>
</dbReference>
<evidence type="ECO:0000313" key="6">
    <source>
        <dbReference type="EMBL" id="SPE24188.1"/>
    </source>
</evidence>
<gene>
    <name evidence="6" type="ORF">SBA5_440001</name>
</gene>
<dbReference type="GO" id="GO:0016787">
    <property type="term" value="F:hydrolase activity"/>
    <property type="evidence" value="ECO:0007669"/>
    <property type="project" value="UniProtKB-KW"/>
</dbReference>
<sequence>MGRLIVNADDFGLTSGVNRAIAELHNAGVVTSASLMACAAATEEAIELARSMPTLGVGCHIVLVDGEPVLPAHQIPTLVDRKTGRFPSSLDKFLAGLFTGRIRAAEIEAEAAAQVGLLQQRGVRLTHVDSHMHTHVFSAVLRPVLRAAGAAGIRAIRHPFEPEWAARATAGASLRRIAALTALRTLEPRSRRILAGEGFVTTDGTIAIAGTGTLNASALRSLLERLPPGTWELVTHPGYNDASLAQVRTRLRASRDVERQSLLAVREFPAIQLASFADLRAPAA</sequence>
<name>A0A2N9LLP2_9BACT</name>
<keyword evidence="4" id="KW-0460">Magnesium</keyword>
<dbReference type="Proteomes" id="UP000239735">
    <property type="component" value="Unassembled WGS sequence"/>
</dbReference>
<organism evidence="6 7">
    <name type="scientific">Candidatus Sulfuritelmatomonas gaucii</name>
    <dbReference type="NCBI Taxonomy" id="2043161"/>
    <lineage>
        <taxon>Bacteria</taxon>
        <taxon>Pseudomonadati</taxon>
        <taxon>Acidobacteriota</taxon>
        <taxon>Terriglobia</taxon>
        <taxon>Terriglobales</taxon>
        <taxon>Acidobacteriaceae</taxon>
        <taxon>Candidatus Sulfuritelmatomonas</taxon>
    </lineage>
</organism>
<dbReference type="PANTHER" id="PTHR31609">
    <property type="entry name" value="YDJC DEACETYLASE FAMILY MEMBER"/>
    <property type="match status" value="1"/>
</dbReference>
<dbReference type="SUPFAM" id="SSF88713">
    <property type="entry name" value="Glycoside hydrolase/deacetylase"/>
    <property type="match status" value="1"/>
</dbReference>
<evidence type="ECO:0000256" key="5">
    <source>
        <dbReference type="ARBA" id="ARBA00023277"/>
    </source>
</evidence>
<dbReference type="Pfam" id="PF04794">
    <property type="entry name" value="YdjC"/>
    <property type="match status" value="1"/>
</dbReference>